<feature type="transmembrane region" description="Helical" evidence="1">
    <location>
        <begin position="24"/>
        <end position="46"/>
    </location>
</feature>
<dbReference type="InterPro" id="IPR005625">
    <property type="entry name" value="PepSY-ass_TM"/>
</dbReference>
<dbReference type="EMBL" id="FONH01000003">
    <property type="protein sequence ID" value="SFE62797.1"/>
    <property type="molecule type" value="Genomic_DNA"/>
</dbReference>
<dbReference type="RefSeq" id="WP_051548897.1">
    <property type="nucleotide sequence ID" value="NZ_FONH01000003.1"/>
</dbReference>
<evidence type="ECO:0000256" key="1">
    <source>
        <dbReference type="SAM" id="Phobius"/>
    </source>
</evidence>
<feature type="transmembrane region" description="Helical" evidence="1">
    <location>
        <begin position="337"/>
        <end position="359"/>
    </location>
</feature>
<feature type="transmembrane region" description="Helical" evidence="1">
    <location>
        <begin position="147"/>
        <end position="168"/>
    </location>
</feature>
<keyword evidence="1" id="KW-1133">Transmembrane helix</keyword>
<evidence type="ECO:0000313" key="3">
    <source>
        <dbReference type="Proteomes" id="UP000199477"/>
    </source>
</evidence>
<keyword evidence="1" id="KW-0812">Transmembrane</keyword>
<dbReference type="CDD" id="cd12087">
    <property type="entry name" value="TM_EGFR-like"/>
    <property type="match status" value="1"/>
</dbReference>
<dbReference type="STRING" id="500610.SAMN02799615_01347"/>
<dbReference type="Proteomes" id="UP000199477">
    <property type="component" value="Unassembled WGS sequence"/>
</dbReference>
<name>A0A1I2C395_9GAMM</name>
<sequence length="376" mass="41853">MTVPSQPSVRHPWRPRDLLRKLHLWLGLSVGLAFAVLALSGTVLAFQTDLLRWRHPELFGHALPTPAQRAAILERIHDAHWPAPLRSIDTPTAELPVWQLSLAGEKRVYLDPADGHELLTRSKDHDLVLWLRDLHTHLLSGKNGETALGILGLAELSLILIGLTLWWPRRGHWRHAVRMYAQPPTRRWRSWHQSVGAMLFPLLLLSTLTGITLIYKDTTRSVLAAAFGDRQGPPSKARALPPRDMPLQWAASLAAAQAVLPDAELRRITLPSEKNAALTVRARGPREWNAVGRSVVVIDPYSATVLSVYDAQAQGGGARLIDKLYPVHAGQVGGVPWQLLIGVVGVLPAFFLATGFLFWRTRRRHLKHAQHMLGKA</sequence>
<reference evidence="3" key="1">
    <citation type="submission" date="2016-10" db="EMBL/GenBank/DDBJ databases">
        <authorList>
            <person name="Varghese N."/>
            <person name="Submissions S."/>
        </authorList>
    </citation>
    <scope>NUCLEOTIDE SEQUENCE [LARGE SCALE GENOMIC DNA]</scope>
    <source>
        <strain evidence="3">UNC178MFTsu3.1</strain>
    </source>
</reference>
<dbReference type="PANTHER" id="PTHR34219">
    <property type="entry name" value="IRON-REGULATED INNER MEMBRANE PROTEIN-RELATED"/>
    <property type="match status" value="1"/>
</dbReference>
<evidence type="ECO:0000313" key="2">
    <source>
        <dbReference type="EMBL" id="SFE62797.1"/>
    </source>
</evidence>
<proteinExistence type="predicted"/>
<organism evidence="2 3">
    <name type="scientific">Dyella marensis</name>
    <dbReference type="NCBI Taxonomy" id="500610"/>
    <lineage>
        <taxon>Bacteria</taxon>
        <taxon>Pseudomonadati</taxon>
        <taxon>Pseudomonadota</taxon>
        <taxon>Gammaproteobacteria</taxon>
        <taxon>Lysobacterales</taxon>
        <taxon>Rhodanobacteraceae</taxon>
        <taxon>Dyella</taxon>
    </lineage>
</organism>
<gene>
    <name evidence="2" type="ORF">SAMN02799615_01347</name>
</gene>
<feature type="transmembrane region" description="Helical" evidence="1">
    <location>
        <begin position="195"/>
        <end position="215"/>
    </location>
</feature>
<dbReference type="AlphaFoldDB" id="A0A1I2C395"/>
<dbReference type="PANTHER" id="PTHR34219:SF3">
    <property type="entry name" value="BLL7967 PROTEIN"/>
    <property type="match status" value="1"/>
</dbReference>
<protein>
    <submittedName>
        <fullName evidence="2">Uncharacterized iron-regulated membrane protein</fullName>
    </submittedName>
</protein>
<accession>A0A1I2C395</accession>
<dbReference type="Pfam" id="PF03929">
    <property type="entry name" value="PepSY_TM"/>
    <property type="match status" value="1"/>
</dbReference>
<keyword evidence="1" id="KW-0472">Membrane</keyword>
<keyword evidence="3" id="KW-1185">Reference proteome</keyword>